<feature type="transmembrane region" description="Helical" evidence="7">
    <location>
        <begin position="56"/>
        <end position="76"/>
    </location>
</feature>
<comment type="similarity">
    <text evidence="2">Belongs to the CPA3 antiporters (TC 2.A.63) subunit B family.</text>
</comment>
<dbReference type="RefSeq" id="WP_204735625.1">
    <property type="nucleotide sequence ID" value="NZ_JAVDWE010000022.1"/>
</dbReference>
<gene>
    <name evidence="10" type="ORF">J2X09_005077</name>
</gene>
<feature type="transmembrane region" description="Helical" evidence="7">
    <location>
        <begin position="184"/>
        <end position="207"/>
    </location>
</feature>
<dbReference type="PANTHER" id="PTHR33932">
    <property type="entry name" value="NA(+)/H(+) ANTIPORTER SUBUNIT B"/>
    <property type="match status" value="1"/>
</dbReference>
<feature type="transmembrane region" description="Helical" evidence="7">
    <location>
        <begin position="97"/>
        <end position="117"/>
    </location>
</feature>
<keyword evidence="3" id="KW-1003">Cell membrane</keyword>
<keyword evidence="5 7" id="KW-1133">Transmembrane helix</keyword>
<dbReference type="Pfam" id="PF04039">
    <property type="entry name" value="MnhB"/>
    <property type="match status" value="1"/>
</dbReference>
<feature type="transmembrane region" description="Helical" evidence="7">
    <location>
        <begin position="154"/>
        <end position="172"/>
    </location>
</feature>
<feature type="domain" description="MrpA C-terminal/MbhD" evidence="9">
    <location>
        <begin position="14"/>
        <end position="80"/>
    </location>
</feature>
<dbReference type="InterPro" id="IPR007182">
    <property type="entry name" value="MnhB"/>
</dbReference>
<feature type="transmembrane region" description="Helical" evidence="7">
    <location>
        <begin position="32"/>
        <end position="50"/>
    </location>
</feature>
<feature type="domain" description="Na+/H+ antiporter MnhB subunit-related protein" evidence="8">
    <location>
        <begin position="186"/>
        <end position="299"/>
    </location>
</feature>
<dbReference type="Proteomes" id="UP001265550">
    <property type="component" value="Unassembled WGS sequence"/>
</dbReference>
<protein>
    <submittedName>
        <fullName evidence="10">Multisubunit Na+/H+ antiporter MnhB subunit</fullName>
    </submittedName>
</protein>
<keyword evidence="4 7" id="KW-0812">Transmembrane</keyword>
<evidence type="ECO:0000256" key="4">
    <source>
        <dbReference type="ARBA" id="ARBA00022692"/>
    </source>
</evidence>
<feature type="transmembrane region" description="Helical" evidence="7">
    <location>
        <begin position="6"/>
        <end position="25"/>
    </location>
</feature>
<evidence type="ECO:0000313" key="11">
    <source>
        <dbReference type="Proteomes" id="UP001265550"/>
    </source>
</evidence>
<feature type="transmembrane region" description="Helical" evidence="7">
    <location>
        <begin position="213"/>
        <end position="231"/>
    </location>
</feature>
<evidence type="ECO:0000256" key="5">
    <source>
        <dbReference type="ARBA" id="ARBA00022989"/>
    </source>
</evidence>
<dbReference type="Pfam" id="PF13244">
    <property type="entry name" value="MbhD"/>
    <property type="match status" value="1"/>
</dbReference>
<accession>A0ABU1VJF2</accession>
<name>A0ABU1VJF2_9BURK</name>
<dbReference type="PANTHER" id="PTHR33932:SF4">
    <property type="entry name" value="NA(+)_H(+) ANTIPORTER SUBUNIT B"/>
    <property type="match status" value="1"/>
</dbReference>
<reference evidence="10 11" key="1">
    <citation type="submission" date="2023-07" db="EMBL/GenBank/DDBJ databases">
        <title>Sorghum-associated microbial communities from plants grown in Nebraska, USA.</title>
        <authorList>
            <person name="Schachtman D."/>
        </authorList>
    </citation>
    <scope>NUCLEOTIDE SEQUENCE [LARGE SCALE GENOMIC DNA]</scope>
    <source>
        <strain evidence="10 11">BE240</strain>
    </source>
</reference>
<organism evidence="10 11">
    <name type="scientific">Hydrogenophaga laconesensis</name>
    <dbReference type="NCBI Taxonomy" id="1805971"/>
    <lineage>
        <taxon>Bacteria</taxon>
        <taxon>Pseudomonadati</taxon>
        <taxon>Pseudomonadota</taxon>
        <taxon>Betaproteobacteria</taxon>
        <taxon>Burkholderiales</taxon>
        <taxon>Comamonadaceae</taxon>
        <taxon>Hydrogenophaga</taxon>
    </lineage>
</organism>
<evidence type="ECO:0000259" key="8">
    <source>
        <dbReference type="Pfam" id="PF04039"/>
    </source>
</evidence>
<comment type="caution">
    <text evidence="10">The sequence shown here is derived from an EMBL/GenBank/DDBJ whole genome shotgun (WGS) entry which is preliminary data.</text>
</comment>
<dbReference type="EMBL" id="JAVDWE010000022">
    <property type="protein sequence ID" value="MDR7097303.1"/>
    <property type="molecule type" value="Genomic_DNA"/>
</dbReference>
<feature type="transmembrane region" description="Helical" evidence="7">
    <location>
        <begin position="275"/>
        <end position="299"/>
    </location>
</feature>
<evidence type="ECO:0000256" key="2">
    <source>
        <dbReference type="ARBA" id="ARBA00009425"/>
    </source>
</evidence>
<keyword evidence="11" id="KW-1185">Reference proteome</keyword>
<dbReference type="InterPro" id="IPR050622">
    <property type="entry name" value="CPA3_antiporter_subunitB"/>
</dbReference>
<evidence type="ECO:0000256" key="1">
    <source>
        <dbReference type="ARBA" id="ARBA00004651"/>
    </source>
</evidence>
<sequence length="324" mass="32892">MAAEVQVFDAVLVLLLLWLGWRALASADLFKAVVQFIVFGLLLSLAWVRLGAPDVALAEAAIGAGLAGALLLDTLARLGRSGAADEPRPLGLTPARTGVALAALGLAALLVASALALPERWPGLAEPALQQLQASGVSNPVTATLLNYRGYDTLLEIGVLMLAVLGVWILDAEPALPRPVADPMLGLLLRVLLPLAVIVAGYLLWVGAHAPGGAFQGAALLAAGGVLWHLARPLSLGPSLVVRAIVVLGFAVFLAAGVTTALLGGGFLTFPPAHAGAIILAIEAAAMLSIALIMVALFVGRERTVSDSLAASPTTGAQDTGAVP</sequence>
<comment type="subcellular location">
    <subcellularLocation>
        <location evidence="1">Cell membrane</location>
        <topology evidence="1">Multi-pass membrane protein</topology>
    </subcellularLocation>
</comment>
<evidence type="ECO:0000259" key="9">
    <source>
        <dbReference type="Pfam" id="PF13244"/>
    </source>
</evidence>
<evidence type="ECO:0000256" key="7">
    <source>
        <dbReference type="SAM" id="Phobius"/>
    </source>
</evidence>
<proteinExistence type="inferred from homology"/>
<keyword evidence="6 7" id="KW-0472">Membrane</keyword>
<evidence type="ECO:0000313" key="10">
    <source>
        <dbReference type="EMBL" id="MDR7097303.1"/>
    </source>
</evidence>
<evidence type="ECO:0000256" key="3">
    <source>
        <dbReference type="ARBA" id="ARBA00022475"/>
    </source>
</evidence>
<feature type="transmembrane region" description="Helical" evidence="7">
    <location>
        <begin position="240"/>
        <end position="263"/>
    </location>
</feature>
<evidence type="ECO:0000256" key="6">
    <source>
        <dbReference type="ARBA" id="ARBA00023136"/>
    </source>
</evidence>
<dbReference type="InterPro" id="IPR025383">
    <property type="entry name" value="MrpA_C/MbhD"/>
</dbReference>